<dbReference type="EMBL" id="KL597074">
    <property type="protein sequence ID" value="KER20252.1"/>
    <property type="molecule type" value="Genomic_DNA"/>
</dbReference>
<dbReference type="AlphaFoldDB" id="A0A074Z419"/>
<proteinExistence type="predicted"/>
<keyword evidence="2" id="KW-1185">Reference proteome</keyword>
<sequence>MTACPVFVRRPIVVVFRIDIADSSVYIFTRPLRWSPYIEPTYGGVFFLALGTECPKLLVFKFQGSSVDTADRTFEFVH</sequence>
<evidence type="ECO:0000313" key="1">
    <source>
        <dbReference type="EMBL" id="KER20252.1"/>
    </source>
</evidence>
<protein>
    <submittedName>
        <fullName evidence="1">Uncharacterized protein</fullName>
    </submittedName>
</protein>
<evidence type="ECO:0000313" key="2">
    <source>
        <dbReference type="Proteomes" id="UP000054324"/>
    </source>
</evidence>
<gene>
    <name evidence="1" type="ORF">T265_11157</name>
</gene>
<organism evidence="1 2">
    <name type="scientific">Opisthorchis viverrini</name>
    <name type="common">Southeast Asian liver fluke</name>
    <dbReference type="NCBI Taxonomy" id="6198"/>
    <lineage>
        <taxon>Eukaryota</taxon>
        <taxon>Metazoa</taxon>
        <taxon>Spiralia</taxon>
        <taxon>Lophotrochozoa</taxon>
        <taxon>Platyhelminthes</taxon>
        <taxon>Trematoda</taxon>
        <taxon>Digenea</taxon>
        <taxon>Opisthorchiida</taxon>
        <taxon>Opisthorchiata</taxon>
        <taxon>Opisthorchiidae</taxon>
        <taxon>Opisthorchis</taxon>
    </lineage>
</organism>
<accession>A0A074Z419</accession>
<name>A0A074Z419_OPIVI</name>
<reference evidence="1 2" key="1">
    <citation type="submission" date="2013-11" db="EMBL/GenBank/DDBJ databases">
        <title>Opisthorchis viverrini - life in the bile duct.</title>
        <authorList>
            <person name="Young N.D."/>
            <person name="Nagarajan N."/>
            <person name="Lin S.J."/>
            <person name="Korhonen P.K."/>
            <person name="Jex A.R."/>
            <person name="Hall R.S."/>
            <person name="Safavi-Hemami H."/>
            <person name="Kaewkong W."/>
            <person name="Bertrand D."/>
            <person name="Gao S."/>
            <person name="Seet Q."/>
            <person name="Wongkham S."/>
            <person name="Teh B.T."/>
            <person name="Wongkham C."/>
            <person name="Intapan P.M."/>
            <person name="Maleewong W."/>
            <person name="Yang X."/>
            <person name="Hu M."/>
            <person name="Wang Z."/>
            <person name="Hofmann A."/>
            <person name="Sternberg P.W."/>
            <person name="Tan P."/>
            <person name="Wang J."/>
            <person name="Gasser R.B."/>
        </authorList>
    </citation>
    <scope>NUCLEOTIDE SEQUENCE [LARGE SCALE GENOMIC DNA]</scope>
</reference>
<dbReference type="Proteomes" id="UP000054324">
    <property type="component" value="Unassembled WGS sequence"/>
</dbReference>
<dbReference type="CTD" id="20325325"/>
<dbReference type="KEGG" id="ovi:T265_11157"/>
<dbReference type="GeneID" id="20325325"/>
<dbReference type="RefSeq" id="XP_009176004.1">
    <property type="nucleotide sequence ID" value="XM_009177740.1"/>
</dbReference>